<keyword evidence="1" id="KW-0472">Membrane</keyword>
<proteinExistence type="predicted"/>
<dbReference type="GO" id="GO:0009834">
    <property type="term" value="P:plant-type secondary cell wall biogenesis"/>
    <property type="evidence" value="ECO:0007669"/>
    <property type="project" value="InterPro"/>
</dbReference>
<dbReference type="STRING" id="180675.A0A4D9C4T5"/>
<evidence type="ECO:0000256" key="1">
    <source>
        <dbReference type="SAM" id="Phobius"/>
    </source>
</evidence>
<reference evidence="3" key="2">
    <citation type="submission" date="2020-08" db="EMBL/GenBank/DDBJ databases">
        <title>Plant Genome Project.</title>
        <authorList>
            <person name="Zhang R.-G."/>
        </authorList>
    </citation>
    <scope>NUCLEOTIDE SEQUENCE</scope>
    <source>
        <strain evidence="3">Huo1</strain>
        <tissue evidence="3">Leaf</tissue>
    </source>
</reference>
<organism evidence="3">
    <name type="scientific">Salvia splendens</name>
    <name type="common">Scarlet sage</name>
    <dbReference type="NCBI Taxonomy" id="180675"/>
    <lineage>
        <taxon>Eukaryota</taxon>
        <taxon>Viridiplantae</taxon>
        <taxon>Streptophyta</taxon>
        <taxon>Embryophyta</taxon>
        <taxon>Tracheophyta</taxon>
        <taxon>Spermatophyta</taxon>
        <taxon>Magnoliopsida</taxon>
        <taxon>eudicotyledons</taxon>
        <taxon>Gunneridae</taxon>
        <taxon>Pentapetalae</taxon>
        <taxon>asterids</taxon>
        <taxon>lamiids</taxon>
        <taxon>Lamiales</taxon>
        <taxon>Lamiaceae</taxon>
        <taxon>Nepetoideae</taxon>
        <taxon>Mentheae</taxon>
        <taxon>Salviinae</taxon>
        <taxon>Salvia</taxon>
        <taxon>Salvia subgen. Calosphace</taxon>
        <taxon>core Calosphace</taxon>
    </lineage>
</organism>
<keyword evidence="1" id="KW-1133">Transmembrane helix</keyword>
<evidence type="ECO:0000313" key="3">
    <source>
        <dbReference type="EMBL" id="KAG6422746.1"/>
    </source>
</evidence>
<comment type="caution">
    <text evidence="3">The sequence shown here is derived from an EMBL/GenBank/DDBJ whole genome shotgun (WGS) entry which is preliminary data.</text>
</comment>
<evidence type="ECO:0000313" key="2">
    <source>
        <dbReference type="EMBL" id="KAG6422697.1"/>
    </source>
</evidence>
<sequence>MTKMAAHIAFIVVVVSFGWFVLLALCLLAMWHLLTRKKGEKKTEEEAGVIHRDEHVRVKEDIVKWPNGSEAKAISIEKDERFEKDFNKKEKDDVYCVDIEKGASSASK</sequence>
<accession>A0A4D9C4T5</accession>
<dbReference type="Proteomes" id="UP000298416">
    <property type="component" value="Unassembled WGS sequence"/>
</dbReference>
<gene>
    <name evidence="2" type="ORF">SASPL_113075</name>
    <name evidence="3" type="ORF">SASPL_113126</name>
</gene>
<evidence type="ECO:0000313" key="4">
    <source>
        <dbReference type="Proteomes" id="UP000298416"/>
    </source>
</evidence>
<protein>
    <submittedName>
        <fullName evidence="3">Uncharacterized protein</fullName>
    </submittedName>
</protein>
<keyword evidence="4" id="KW-1185">Reference proteome</keyword>
<reference evidence="3" key="1">
    <citation type="submission" date="2018-01" db="EMBL/GenBank/DDBJ databases">
        <authorList>
            <person name="Mao J.F."/>
        </authorList>
    </citation>
    <scope>NUCLEOTIDE SEQUENCE</scope>
    <source>
        <strain evidence="3">Huo1</strain>
        <tissue evidence="3">Leaf</tissue>
    </source>
</reference>
<keyword evidence="1" id="KW-0812">Transmembrane</keyword>
<dbReference type="AlphaFoldDB" id="A0A4D9C4T5"/>
<dbReference type="EMBL" id="PNBA02000005">
    <property type="protein sequence ID" value="KAG6422697.1"/>
    <property type="molecule type" value="Genomic_DNA"/>
</dbReference>
<feature type="transmembrane region" description="Helical" evidence="1">
    <location>
        <begin position="6"/>
        <end position="34"/>
    </location>
</feature>
<name>A0A4D9C4T5_SALSN</name>
<dbReference type="PANTHER" id="PTHR35697:SF1">
    <property type="entry name" value="PROTEIN TRACHEARY ELEMENT DIFFERENTIATION-RELATED 7"/>
    <property type="match status" value="1"/>
</dbReference>
<dbReference type="EMBL" id="PNBA02000005">
    <property type="protein sequence ID" value="KAG6422746.1"/>
    <property type="molecule type" value="Genomic_DNA"/>
</dbReference>
<dbReference type="PANTHER" id="PTHR35697">
    <property type="entry name" value="OS08G0108300 PROTEIN"/>
    <property type="match status" value="1"/>
</dbReference>
<dbReference type="InterPro" id="IPR044950">
    <property type="entry name" value="TED6/7"/>
</dbReference>